<dbReference type="Proteomes" id="UP000515123">
    <property type="component" value="Linkage group 17"/>
</dbReference>
<keyword evidence="2" id="KW-0863">Zinc-finger</keyword>
<dbReference type="GO" id="GO:0000976">
    <property type="term" value="F:transcription cis-regulatory region binding"/>
    <property type="evidence" value="ECO:0007669"/>
    <property type="project" value="TreeGrafter"/>
</dbReference>
<dbReference type="RefSeq" id="XP_020107239.1">
    <property type="nucleotide sequence ID" value="XM_020251650.1"/>
</dbReference>
<gene>
    <name evidence="7" type="primary">LOC109723317</name>
</gene>
<dbReference type="InterPro" id="IPR006456">
    <property type="entry name" value="ZF_HD_homeobox_Cys/His_dimer"/>
</dbReference>
<evidence type="ECO:0000313" key="7">
    <source>
        <dbReference type="RefSeq" id="XP_020107239.1"/>
    </source>
</evidence>
<reference evidence="7" key="2">
    <citation type="submission" date="2025-08" db="UniProtKB">
        <authorList>
            <consortium name="RefSeq"/>
        </authorList>
    </citation>
    <scope>IDENTIFICATION</scope>
    <source>
        <tissue evidence="7">Leaf</tissue>
    </source>
</reference>
<dbReference type="OrthoDB" id="636896at2759"/>
<dbReference type="Pfam" id="PF04770">
    <property type="entry name" value="ZF-HD_dimer"/>
    <property type="match status" value="1"/>
</dbReference>
<dbReference type="GO" id="GO:0050793">
    <property type="term" value="P:regulation of developmental process"/>
    <property type="evidence" value="ECO:0007669"/>
    <property type="project" value="TreeGrafter"/>
</dbReference>
<dbReference type="NCBIfam" id="TIGR01566">
    <property type="entry name" value="ZF_HD_prot_N"/>
    <property type="match status" value="1"/>
</dbReference>
<feature type="compositionally biased region" description="Pro residues" evidence="4">
    <location>
        <begin position="109"/>
        <end position="122"/>
    </location>
</feature>
<feature type="compositionally biased region" description="Acidic residues" evidence="4">
    <location>
        <begin position="240"/>
        <end position="249"/>
    </location>
</feature>
<feature type="compositionally biased region" description="Basic and acidic residues" evidence="4">
    <location>
        <begin position="200"/>
        <end position="213"/>
    </location>
</feature>
<dbReference type="AlphaFoldDB" id="A0A6P5GH04"/>
<keyword evidence="1" id="KW-0479">Metal-binding</keyword>
<feature type="compositionally biased region" description="Basic and acidic residues" evidence="4">
    <location>
        <begin position="152"/>
        <end position="180"/>
    </location>
</feature>
<evidence type="ECO:0000313" key="6">
    <source>
        <dbReference type="Proteomes" id="UP000515123"/>
    </source>
</evidence>
<sequence>MDLSLVPYGGEMGKGRGEVGAAAEGGGGGAGGGRYRECMRNHAAAIGGQAYDGCGEFMPGGAEGSLEALKCAACGCHRNFHRRNGGADARRAQIAYGWDQRKPIRGRAPPFPRSSPLAPLPAPYHAIAPPRRPPLATQHQHTTSTSTPRRTNAGDRQRGRVDDPPPRRERSGRGGDRASREGASAPSSTAGQKRRCSAFAEKRGVAIKKHDVRGASSSSTSRIRVDTPPSTGLDPRLDLSVDDDDEVRL</sequence>
<dbReference type="GeneID" id="109723317"/>
<evidence type="ECO:0000256" key="1">
    <source>
        <dbReference type="ARBA" id="ARBA00022723"/>
    </source>
</evidence>
<feature type="region of interest" description="Disordered" evidence="4">
    <location>
        <begin position="98"/>
        <end position="249"/>
    </location>
</feature>
<keyword evidence="3" id="KW-0862">Zinc</keyword>
<organism evidence="6 7">
    <name type="scientific">Ananas comosus</name>
    <name type="common">Pineapple</name>
    <name type="synonym">Ananas ananas</name>
    <dbReference type="NCBI Taxonomy" id="4615"/>
    <lineage>
        <taxon>Eukaryota</taxon>
        <taxon>Viridiplantae</taxon>
        <taxon>Streptophyta</taxon>
        <taxon>Embryophyta</taxon>
        <taxon>Tracheophyta</taxon>
        <taxon>Spermatophyta</taxon>
        <taxon>Magnoliopsida</taxon>
        <taxon>Liliopsida</taxon>
        <taxon>Poales</taxon>
        <taxon>Bromeliaceae</taxon>
        <taxon>Bromelioideae</taxon>
        <taxon>Ananas</taxon>
    </lineage>
</organism>
<dbReference type="GO" id="GO:0008270">
    <property type="term" value="F:zinc ion binding"/>
    <property type="evidence" value="ECO:0007669"/>
    <property type="project" value="UniProtKB-KW"/>
</dbReference>
<accession>A0A6P5GH04</accession>
<protein>
    <submittedName>
        <fullName evidence="7">Zinc-finger homeodomain protein 2-like</fullName>
    </submittedName>
</protein>
<evidence type="ECO:0000256" key="2">
    <source>
        <dbReference type="ARBA" id="ARBA00022771"/>
    </source>
</evidence>
<evidence type="ECO:0000256" key="4">
    <source>
        <dbReference type="SAM" id="MobiDB-lite"/>
    </source>
</evidence>
<dbReference type="GO" id="GO:0003700">
    <property type="term" value="F:DNA-binding transcription factor activity"/>
    <property type="evidence" value="ECO:0007669"/>
    <property type="project" value="TreeGrafter"/>
</dbReference>
<dbReference type="GO" id="GO:0005634">
    <property type="term" value="C:nucleus"/>
    <property type="evidence" value="ECO:0007669"/>
    <property type="project" value="TreeGrafter"/>
</dbReference>
<dbReference type="PROSITE" id="PS51523">
    <property type="entry name" value="ZF_HD_DIMER"/>
    <property type="match status" value="1"/>
</dbReference>
<proteinExistence type="predicted"/>
<dbReference type="PANTHER" id="PTHR31948:SF116">
    <property type="entry name" value="ZINC-FINGER HOMEODOMAIN PROTEIN 2"/>
    <property type="match status" value="1"/>
</dbReference>
<feature type="compositionally biased region" description="Low complexity" evidence="4">
    <location>
        <begin position="137"/>
        <end position="147"/>
    </location>
</feature>
<evidence type="ECO:0000256" key="3">
    <source>
        <dbReference type="ARBA" id="ARBA00022833"/>
    </source>
</evidence>
<evidence type="ECO:0000259" key="5">
    <source>
        <dbReference type="PROSITE" id="PS51523"/>
    </source>
</evidence>
<keyword evidence="6" id="KW-1185">Reference proteome</keyword>
<name>A0A6P5GH04_ANACO</name>
<dbReference type="PANTHER" id="PTHR31948">
    <property type="entry name" value="ZINC-FINGER HOMEODOMAIN PROTEIN 2"/>
    <property type="match status" value="1"/>
</dbReference>
<reference evidence="6" key="1">
    <citation type="journal article" date="2015" name="Nat. Genet.">
        <title>The pineapple genome and the evolution of CAM photosynthesis.</title>
        <authorList>
            <person name="Ming R."/>
            <person name="VanBuren R."/>
            <person name="Wai C.M."/>
            <person name="Tang H."/>
            <person name="Schatz M.C."/>
            <person name="Bowers J.E."/>
            <person name="Lyons E."/>
            <person name="Wang M.L."/>
            <person name="Chen J."/>
            <person name="Biggers E."/>
            <person name="Zhang J."/>
            <person name="Huang L."/>
            <person name="Zhang L."/>
            <person name="Miao W."/>
            <person name="Zhang J."/>
            <person name="Ye Z."/>
            <person name="Miao C."/>
            <person name="Lin Z."/>
            <person name="Wang H."/>
            <person name="Zhou H."/>
            <person name="Yim W.C."/>
            <person name="Priest H.D."/>
            <person name="Zheng C."/>
            <person name="Woodhouse M."/>
            <person name="Edger P.P."/>
            <person name="Guyot R."/>
            <person name="Guo H.B."/>
            <person name="Guo H."/>
            <person name="Zheng G."/>
            <person name="Singh R."/>
            <person name="Sharma A."/>
            <person name="Min X."/>
            <person name="Zheng Y."/>
            <person name="Lee H."/>
            <person name="Gurtowski J."/>
            <person name="Sedlazeck F.J."/>
            <person name="Harkess A."/>
            <person name="McKain M.R."/>
            <person name="Liao Z."/>
            <person name="Fang J."/>
            <person name="Liu J."/>
            <person name="Zhang X."/>
            <person name="Zhang Q."/>
            <person name="Hu W."/>
            <person name="Qin Y."/>
            <person name="Wang K."/>
            <person name="Chen L.Y."/>
            <person name="Shirley N."/>
            <person name="Lin Y.R."/>
            <person name="Liu L.Y."/>
            <person name="Hernandez A.G."/>
            <person name="Wright C.L."/>
            <person name="Bulone V."/>
            <person name="Tuskan G.A."/>
            <person name="Heath K."/>
            <person name="Zee F."/>
            <person name="Moore P.H."/>
            <person name="Sunkar R."/>
            <person name="Leebens-Mack J.H."/>
            <person name="Mockler T."/>
            <person name="Bennetzen J.L."/>
            <person name="Freeling M."/>
            <person name="Sankoff D."/>
            <person name="Paterson A.H."/>
            <person name="Zhu X."/>
            <person name="Yang X."/>
            <person name="Smith J.A."/>
            <person name="Cushman J.C."/>
            <person name="Paull R.E."/>
            <person name="Yu Q."/>
        </authorList>
    </citation>
    <scope>NUCLEOTIDE SEQUENCE [LARGE SCALE GENOMIC DNA]</scope>
    <source>
        <strain evidence="6">cv. F153</strain>
    </source>
</reference>
<feature type="domain" description="ZF-HD dimerization-type" evidence="5">
    <location>
        <begin position="35"/>
        <end position="84"/>
    </location>
</feature>